<comment type="caution">
    <text evidence="9">The sequence shown here is derived from an EMBL/GenBank/DDBJ whole genome shotgun (WGS) entry which is preliminary data.</text>
</comment>
<reference evidence="9 10" key="1">
    <citation type="submission" date="2015-12" db="EMBL/GenBank/DDBJ databases">
        <title>The genome of Folsomia candida.</title>
        <authorList>
            <person name="Faddeeva A."/>
            <person name="Derks M.F."/>
            <person name="Anvar Y."/>
            <person name="Smit S."/>
            <person name="Van Straalen N."/>
            <person name="Roelofs D."/>
        </authorList>
    </citation>
    <scope>NUCLEOTIDE SEQUENCE [LARGE SCALE GENOMIC DNA]</scope>
    <source>
        <strain evidence="9 10">VU population</strain>
        <tissue evidence="9">Whole body</tissue>
    </source>
</reference>
<proteinExistence type="inferred from homology"/>
<dbReference type="PANTHER" id="PTHR23292">
    <property type="entry name" value="LIPOPOLYSACCHARIDE-INDUCED TUMOR NECROSIS FACTOR-ALPHA FACTOR"/>
    <property type="match status" value="1"/>
</dbReference>
<evidence type="ECO:0000256" key="2">
    <source>
        <dbReference type="ARBA" id="ARBA00004481"/>
    </source>
</evidence>
<evidence type="ECO:0000256" key="7">
    <source>
        <dbReference type="ARBA" id="ARBA00023136"/>
    </source>
</evidence>
<evidence type="ECO:0000313" key="9">
    <source>
        <dbReference type="EMBL" id="OXA46872.1"/>
    </source>
</evidence>
<evidence type="ECO:0000256" key="4">
    <source>
        <dbReference type="ARBA" id="ARBA00005975"/>
    </source>
</evidence>
<dbReference type="PANTHER" id="PTHR23292:SF6">
    <property type="entry name" value="FI16602P1-RELATED"/>
    <property type="match status" value="1"/>
</dbReference>
<dbReference type="PROSITE" id="PS51837">
    <property type="entry name" value="LITAF"/>
    <property type="match status" value="1"/>
</dbReference>
<dbReference type="GO" id="GO:0031902">
    <property type="term" value="C:late endosome membrane"/>
    <property type="evidence" value="ECO:0007669"/>
    <property type="project" value="UniProtKB-SubCell"/>
</dbReference>
<keyword evidence="7" id="KW-0472">Membrane</keyword>
<evidence type="ECO:0000256" key="1">
    <source>
        <dbReference type="ARBA" id="ARBA00004414"/>
    </source>
</evidence>
<dbReference type="EMBL" id="LNIX01000014">
    <property type="protein sequence ID" value="OXA46872.1"/>
    <property type="molecule type" value="Genomic_DNA"/>
</dbReference>
<dbReference type="OrthoDB" id="5599753at2759"/>
<dbReference type="GO" id="GO:0008270">
    <property type="term" value="F:zinc ion binding"/>
    <property type="evidence" value="ECO:0007669"/>
    <property type="project" value="TreeGrafter"/>
</dbReference>
<keyword evidence="10" id="KW-1185">Reference proteome</keyword>
<sequence>MAEPKYPVLDIDDPPPPYLFPDGQQPMVHSSGGPGAAPPYELLAVNDKGIAGNVPLKKVEMITQTHANVSTGQGPSTRVIIISAISGHNPQRTICPHCRMEIVTVTRKETGSCQHCWALCICCFVGCPFCLIPYCCEHECGDTVHSCANCQMDVGTVHRM</sequence>
<dbReference type="GO" id="GO:0005765">
    <property type="term" value="C:lysosomal membrane"/>
    <property type="evidence" value="ECO:0007669"/>
    <property type="project" value="UniProtKB-SubCell"/>
</dbReference>
<evidence type="ECO:0000256" key="6">
    <source>
        <dbReference type="ARBA" id="ARBA00022833"/>
    </source>
</evidence>
<gene>
    <name evidence="9" type="ORF">Fcan01_18196</name>
</gene>
<comment type="similarity">
    <text evidence="4">Belongs to the CDIP1/LITAF family.</text>
</comment>
<comment type="subcellular location">
    <subcellularLocation>
        <location evidence="2">Endosome membrane</location>
        <topology evidence="2">Peripheral membrane protein</topology>
    </subcellularLocation>
    <subcellularLocation>
        <location evidence="1">Late endosome membrane</location>
    </subcellularLocation>
    <subcellularLocation>
        <location evidence="3">Lysosome membrane</location>
        <topology evidence="3">Peripheral membrane protein</topology>
        <orientation evidence="3">Cytoplasmic side</orientation>
    </subcellularLocation>
</comment>
<evidence type="ECO:0000259" key="8">
    <source>
        <dbReference type="PROSITE" id="PS51837"/>
    </source>
</evidence>
<organism evidence="9 10">
    <name type="scientific">Folsomia candida</name>
    <name type="common">Springtail</name>
    <dbReference type="NCBI Taxonomy" id="158441"/>
    <lineage>
        <taxon>Eukaryota</taxon>
        <taxon>Metazoa</taxon>
        <taxon>Ecdysozoa</taxon>
        <taxon>Arthropoda</taxon>
        <taxon>Hexapoda</taxon>
        <taxon>Collembola</taxon>
        <taxon>Entomobryomorpha</taxon>
        <taxon>Isotomoidea</taxon>
        <taxon>Isotomidae</taxon>
        <taxon>Proisotominae</taxon>
        <taxon>Folsomia</taxon>
    </lineage>
</organism>
<evidence type="ECO:0000313" key="10">
    <source>
        <dbReference type="Proteomes" id="UP000198287"/>
    </source>
</evidence>
<keyword evidence="5" id="KW-0479">Metal-binding</keyword>
<protein>
    <recommendedName>
        <fullName evidence="8">LITAF domain-containing protein</fullName>
    </recommendedName>
</protein>
<dbReference type="Pfam" id="PF10601">
    <property type="entry name" value="zf-LITAF-like"/>
    <property type="match status" value="1"/>
</dbReference>
<keyword evidence="6" id="KW-0862">Zinc</keyword>
<accession>A0A226DMV5</accession>
<dbReference type="SMART" id="SM00714">
    <property type="entry name" value="LITAF"/>
    <property type="match status" value="1"/>
</dbReference>
<evidence type="ECO:0000256" key="3">
    <source>
        <dbReference type="ARBA" id="ARBA00004630"/>
    </source>
</evidence>
<dbReference type="Proteomes" id="UP000198287">
    <property type="component" value="Unassembled WGS sequence"/>
</dbReference>
<dbReference type="AlphaFoldDB" id="A0A226DMV5"/>
<dbReference type="InterPro" id="IPR037519">
    <property type="entry name" value="LITAF_fam"/>
</dbReference>
<evidence type="ECO:0000256" key="5">
    <source>
        <dbReference type="ARBA" id="ARBA00022723"/>
    </source>
</evidence>
<feature type="domain" description="LITAF" evidence="8">
    <location>
        <begin position="75"/>
        <end position="159"/>
    </location>
</feature>
<dbReference type="InterPro" id="IPR006629">
    <property type="entry name" value="LITAF"/>
</dbReference>
<name>A0A226DMV5_FOLCA</name>